<keyword evidence="4" id="KW-0560">Oxidoreductase</keyword>
<dbReference type="InterPro" id="IPR036396">
    <property type="entry name" value="Cyt_P450_sf"/>
</dbReference>
<evidence type="ECO:0000256" key="1">
    <source>
        <dbReference type="ARBA" id="ARBA00001971"/>
    </source>
</evidence>
<keyword evidence="7" id="KW-0732">Signal</keyword>
<reference evidence="8 9" key="1">
    <citation type="submission" date="2020-01" db="EMBL/GenBank/DDBJ databases">
        <title>Draft genome sequence of Aspergillus udagawae IFM 46972.</title>
        <authorList>
            <person name="Takahashi H."/>
            <person name="Yaguchi T."/>
        </authorList>
    </citation>
    <scope>NUCLEOTIDE SEQUENCE [LARGE SCALE GENOMIC DNA]</scope>
    <source>
        <strain evidence="8 9">IFM 46972</strain>
    </source>
</reference>
<keyword evidence="5" id="KW-0408">Iron</keyword>
<evidence type="ECO:0000256" key="7">
    <source>
        <dbReference type="SAM" id="SignalP"/>
    </source>
</evidence>
<evidence type="ECO:0000313" key="8">
    <source>
        <dbReference type="EMBL" id="GFF53349.1"/>
    </source>
</evidence>
<dbReference type="Gene3D" id="1.10.630.10">
    <property type="entry name" value="Cytochrome P450"/>
    <property type="match status" value="1"/>
</dbReference>
<comment type="cofactor">
    <cofactor evidence="1">
        <name>heme</name>
        <dbReference type="ChEBI" id="CHEBI:30413"/>
    </cofactor>
</comment>
<comment type="similarity">
    <text evidence="2">Belongs to the cytochrome P450 family.</text>
</comment>
<dbReference type="AlphaFoldDB" id="A0A8H3S8F2"/>
<evidence type="ECO:0000256" key="5">
    <source>
        <dbReference type="ARBA" id="ARBA00023004"/>
    </source>
</evidence>
<dbReference type="InterPro" id="IPR047146">
    <property type="entry name" value="Cyt_P450_E_CYP52_fungi"/>
</dbReference>
<evidence type="ECO:0000313" key="9">
    <source>
        <dbReference type="Proteomes" id="UP000465221"/>
    </source>
</evidence>
<evidence type="ECO:0000256" key="6">
    <source>
        <dbReference type="ARBA" id="ARBA00023033"/>
    </source>
</evidence>
<organism evidence="8 9">
    <name type="scientific">Aspergillus udagawae</name>
    <dbReference type="NCBI Taxonomy" id="91492"/>
    <lineage>
        <taxon>Eukaryota</taxon>
        <taxon>Fungi</taxon>
        <taxon>Dikarya</taxon>
        <taxon>Ascomycota</taxon>
        <taxon>Pezizomycotina</taxon>
        <taxon>Eurotiomycetes</taxon>
        <taxon>Eurotiomycetidae</taxon>
        <taxon>Eurotiales</taxon>
        <taxon>Aspergillaceae</taxon>
        <taxon>Aspergillus</taxon>
        <taxon>Aspergillus subgen. Fumigati</taxon>
    </lineage>
</organism>
<dbReference type="GO" id="GO:0020037">
    <property type="term" value="F:heme binding"/>
    <property type="evidence" value="ECO:0007669"/>
    <property type="project" value="InterPro"/>
</dbReference>
<sequence length="407" mass="46130">MSLFLIIALGVFTALLFRRRKLSNHSIDNQYERPPLHNAWDWLGIFTLVKLVQHFKQKDVCQYTDRLFKTYGDTYAANILGKRIIFTHNTHNITRVLSTGVGDYFPADHIGSLFMYATPNGIFAAKGLEEWKKTRKVFRTALANNREICNLSVLEEHVGRFLRSVPLNRTGFNIQATFADLCTDIMTSFALGGSADQLGLTQTTSNEHFVKNLNYIKNTIAKCGRLGPLHHLYSKKRYQIACDGARKHVIEHVDQELANPGKVSDGNQSKRSVGGSLFLRGLVRDIQDVNQLSDHCLSILLAAIDSMTTVLSATFFLLAKDERVTEKLRATILENVGYEHPTYEQLQSMKYLHYVLNEGRYAMIQISYIVTRILQAVSEITDYNYDDWKEQFGFGFENANGVVVGLG</sequence>
<proteinExistence type="inferred from homology"/>
<dbReference type="Proteomes" id="UP000465221">
    <property type="component" value="Unassembled WGS sequence"/>
</dbReference>
<gene>
    <name evidence="8" type="ORF">IFM46972_09761</name>
</gene>
<keyword evidence="6" id="KW-0503">Monooxygenase</keyword>
<dbReference type="InterPro" id="IPR001128">
    <property type="entry name" value="Cyt_P450"/>
</dbReference>
<dbReference type="PANTHER" id="PTHR24287:SF17">
    <property type="entry name" value="P450, PUTATIVE (EUROFUNG)-RELATED"/>
    <property type="match status" value="1"/>
</dbReference>
<evidence type="ECO:0000256" key="4">
    <source>
        <dbReference type="ARBA" id="ARBA00023002"/>
    </source>
</evidence>
<comment type="caution">
    <text evidence="8">The sequence shown here is derived from an EMBL/GenBank/DDBJ whole genome shotgun (WGS) entry which is preliminary data.</text>
</comment>
<dbReference type="Pfam" id="PF00067">
    <property type="entry name" value="p450"/>
    <property type="match status" value="1"/>
</dbReference>
<keyword evidence="3" id="KW-0479">Metal-binding</keyword>
<dbReference type="GO" id="GO:0005506">
    <property type="term" value="F:iron ion binding"/>
    <property type="evidence" value="ECO:0007669"/>
    <property type="project" value="InterPro"/>
</dbReference>
<name>A0A8H3S8F2_9EURO</name>
<feature type="chain" id="PRO_5034558041" evidence="7">
    <location>
        <begin position="24"/>
        <end position="407"/>
    </location>
</feature>
<dbReference type="GO" id="GO:0004497">
    <property type="term" value="F:monooxygenase activity"/>
    <property type="evidence" value="ECO:0007669"/>
    <property type="project" value="UniProtKB-KW"/>
</dbReference>
<dbReference type="GO" id="GO:0016705">
    <property type="term" value="F:oxidoreductase activity, acting on paired donors, with incorporation or reduction of molecular oxygen"/>
    <property type="evidence" value="ECO:0007669"/>
    <property type="project" value="InterPro"/>
</dbReference>
<protein>
    <submittedName>
        <fullName evidence="8">Cytochrome P450 52A2</fullName>
    </submittedName>
</protein>
<accession>A0A8H3S8F2</accession>
<evidence type="ECO:0000256" key="3">
    <source>
        <dbReference type="ARBA" id="ARBA00022723"/>
    </source>
</evidence>
<dbReference type="EMBL" id="BLKC01000103">
    <property type="protein sequence ID" value="GFF53349.1"/>
    <property type="molecule type" value="Genomic_DNA"/>
</dbReference>
<dbReference type="SUPFAM" id="SSF48264">
    <property type="entry name" value="Cytochrome P450"/>
    <property type="match status" value="1"/>
</dbReference>
<feature type="signal peptide" evidence="7">
    <location>
        <begin position="1"/>
        <end position="23"/>
    </location>
</feature>
<evidence type="ECO:0000256" key="2">
    <source>
        <dbReference type="ARBA" id="ARBA00010617"/>
    </source>
</evidence>
<dbReference type="PANTHER" id="PTHR24287">
    <property type="entry name" value="P450, PUTATIVE (EUROFUNG)-RELATED"/>
    <property type="match status" value="1"/>
</dbReference>